<dbReference type="RefSeq" id="WP_412700113.1">
    <property type="nucleotide sequence ID" value="NZ_JAXGFO010000052.1"/>
</dbReference>
<sequence length="127" mass="13237">MSRLDMIPDRALQLASSVGDSLRHAVPGGAGRWLDAGAKLGAIKGGARVAGFFVRRHPALVAATAAGAGLLWYAARRKAKQAESPPIDGSAKRVEARRSNGSTARKRSSTARKSTRSRSTASTPTAD</sequence>
<keyword evidence="3" id="KW-1185">Reference proteome</keyword>
<feature type="compositionally biased region" description="Basic residues" evidence="1">
    <location>
        <begin position="104"/>
        <end position="116"/>
    </location>
</feature>
<reference evidence="2 3" key="1">
    <citation type="journal article" date="2017" name="Curr. Microbiol.">
        <title>Lysobacter zhanggongensis sp. nov. Isolated from a Pit Mud.</title>
        <authorList>
            <person name="Zhang X.F."/>
            <person name="Wang H.H."/>
            <person name="Sun X.Y."/>
            <person name="Pan C.M."/>
        </authorList>
    </citation>
    <scope>NUCLEOTIDE SEQUENCE [LARGE SCALE GENOMIC DNA]</scope>
    <source>
        <strain evidence="2 3">ZGLJ7-1</strain>
    </source>
</reference>
<dbReference type="EMBL" id="JAXGFO010000052">
    <property type="protein sequence ID" value="MEG3158125.1"/>
    <property type="molecule type" value="Genomic_DNA"/>
</dbReference>
<comment type="caution">
    <text evidence="2">The sequence shown here is derived from an EMBL/GenBank/DDBJ whole genome shotgun (WGS) entry which is preliminary data.</text>
</comment>
<accession>A0ABU7YRD4</accession>
<feature type="compositionally biased region" description="Low complexity" evidence="1">
    <location>
        <begin position="117"/>
        <end position="127"/>
    </location>
</feature>
<evidence type="ECO:0000256" key="1">
    <source>
        <dbReference type="SAM" id="MobiDB-lite"/>
    </source>
</evidence>
<evidence type="ECO:0000313" key="3">
    <source>
        <dbReference type="Proteomes" id="UP001334501"/>
    </source>
</evidence>
<protein>
    <recommendedName>
        <fullName evidence="4">DUF3618 domain-containing protein</fullName>
    </recommendedName>
</protein>
<feature type="region of interest" description="Disordered" evidence="1">
    <location>
        <begin position="81"/>
        <end position="127"/>
    </location>
</feature>
<proteinExistence type="predicted"/>
<gene>
    <name evidence="2" type="ORF">SNE33_09570</name>
</gene>
<evidence type="ECO:0008006" key="4">
    <source>
        <dbReference type="Google" id="ProtNLM"/>
    </source>
</evidence>
<dbReference type="Proteomes" id="UP001334501">
    <property type="component" value="Unassembled WGS sequence"/>
</dbReference>
<organism evidence="2 3">
    <name type="scientific">Lysobacter zhanggongensis</name>
    <dbReference type="NCBI Taxonomy" id="1774951"/>
    <lineage>
        <taxon>Bacteria</taxon>
        <taxon>Pseudomonadati</taxon>
        <taxon>Pseudomonadota</taxon>
        <taxon>Gammaproteobacteria</taxon>
        <taxon>Lysobacterales</taxon>
        <taxon>Lysobacteraceae</taxon>
        <taxon>Lysobacter</taxon>
    </lineage>
</organism>
<name>A0ABU7YRD4_9GAMM</name>
<evidence type="ECO:0000313" key="2">
    <source>
        <dbReference type="EMBL" id="MEG3158125.1"/>
    </source>
</evidence>